<dbReference type="AlphaFoldDB" id="A0AAU8LTE6"/>
<organism evidence="2">
    <name type="scientific">Candidatus Electrothrix aestuarii</name>
    <dbReference type="NCBI Taxonomy" id="3062594"/>
    <lineage>
        <taxon>Bacteria</taxon>
        <taxon>Pseudomonadati</taxon>
        <taxon>Thermodesulfobacteriota</taxon>
        <taxon>Desulfobulbia</taxon>
        <taxon>Desulfobulbales</taxon>
        <taxon>Desulfobulbaceae</taxon>
        <taxon>Candidatus Electrothrix</taxon>
    </lineage>
</organism>
<reference evidence="2" key="1">
    <citation type="journal article" date="2024" name="Syst. Appl. Microbiol.">
        <title>First single-strain enrichments of Electrothrix cable bacteria, description of E. aestuarii sp. nov. and E. rattekaaiensis sp. nov., and proposal of a cable bacteria taxonomy following the rules of the SeqCode.</title>
        <authorList>
            <person name="Plum-Jensen L.E."/>
            <person name="Schramm A."/>
            <person name="Marshall I.P.G."/>
        </authorList>
    </citation>
    <scope>NUCLEOTIDE SEQUENCE</scope>
    <source>
        <strain evidence="2">Rat1</strain>
    </source>
</reference>
<reference evidence="2" key="2">
    <citation type="submission" date="2024-06" db="EMBL/GenBank/DDBJ databases">
        <authorList>
            <person name="Plum-Jensen L.E."/>
            <person name="Schramm A."/>
            <person name="Marshall I.P.G."/>
        </authorList>
    </citation>
    <scope>NUCLEOTIDE SEQUENCE</scope>
    <source>
        <strain evidence="2">Rat1</strain>
    </source>
</reference>
<dbReference type="KEGG" id="eaj:Q3M24_20075"/>
<protein>
    <submittedName>
        <fullName evidence="2">CHAT domain-containing protein</fullName>
    </submittedName>
</protein>
<sequence>MEQTVILLLTANPDDTSRLRIDREIRDIKEGLLRANNRANFTFKSSQAVRVSDLRRAMQQYRPQIVHFSGHGEGADGLCFEDDQGRTQFVEAEALSAFFRLFSAQVQCVVLNACYSQVQAEAIARHIDFVIGMSDSISDKAAIAFSVAFYESLGNGESIESAYKFACTELNLLGLKEEQIPQLIRRGQAAIPTAATYEQFSNRTVFLAECSDDLHTEREQLKICLQQQNVRVLPEELYFFPRTIRHYNRRSGMIWLSQNCTSNS</sequence>
<evidence type="ECO:0000259" key="1">
    <source>
        <dbReference type="Pfam" id="PF12770"/>
    </source>
</evidence>
<dbReference type="Pfam" id="PF12770">
    <property type="entry name" value="CHAT"/>
    <property type="match status" value="1"/>
</dbReference>
<dbReference type="InterPro" id="IPR024983">
    <property type="entry name" value="CHAT_dom"/>
</dbReference>
<evidence type="ECO:0000313" key="2">
    <source>
        <dbReference type="EMBL" id="XCN72561.1"/>
    </source>
</evidence>
<proteinExistence type="predicted"/>
<dbReference type="EMBL" id="CP159373">
    <property type="protein sequence ID" value="XCN72561.1"/>
    <property type="molecule type" value="Genomic_DNA"/>
</dbReference>
<feature type="domain" description="CHAT" evidence="1">
    <location>
        <begin position="8"/>
        <end position="163"/>
    </location>
</feature>
<accession>A0AAU8LTE6</accession>
<gene>
    <name evidence="2" type="ORF">Q3M24_20075</name>
</gene>
<name>A0AAU8LTE6_9BACT</name>